<sequence>MEEEIELVNDKNLMVLAVYFTYPNNTRQVNAAILDSDQRKFQVTEFQDTEYYSNFESLILQTNPQNQHTQFLLLIQYPDLTTEKEKVNDIVQQCDINVKEKDKKSFLEKGYEDDLNKLLKKPLAQYIQESQLTHALSSLACIVGDLQLSKEPTNQNQFTVETLILNNFMKLDLAAINALLIFPKEKDIQRRNLMGGQENNFSTLVDLLDKCKTQIGSRTLKRWIKQPLKNEAEINRRLDIVEYFVNNQDLRNYIQNEFLRKIADLDKLYAKFYKVASKKKHNASLADCIKVYQLVTNLSTLAQYIENNHSADELAQREFLIPLGEILENFEKLSSMIDQSIDMEKARRDNEYQVSSKFSPTLAELAKQMKQIMKQIESLRNEYAQELGVEPKLVESTTHTYLFESKKKETDEAFRRLHSRKYKSISVKKGCISFTTDELQACVAEYNSLKDNYQEEQKSVVQKILDVVSTYYPAMERASFVISELDVLANFASLVNSATRPYVKPNIHASNKQINLVESRHPCLEVMDNNCVANDCFMDNDKSRFHIITGPNMGGKSTFIRQVAICVLLAHIGCFIPCKSGEMPIIDAIITRVGASDMQLRGISTFMSEMLEASNMLMTATENSLIIIDELGRGTSTSEGFGIAWAISEHIANKIKCYCLFATHFHEMTKMEQEVKGVINYYVSCVTIDNKLTMQYKLKRGFAERSYGLFVAETLDFPREILEHASNKLLELESYSKGISENQSSDQNFENFNKNSQTDDIFLLSKNSTIAQKEAVVDLASSYNEKIRNAASKEQKKQLLNELKQKIISALKS</sequence>
<accession>A0MNQ6</accession>
<evidence type="ECO:0000256" key="1">
    <source>
        <dbReference type="ARBA" id="ARBA00006271"/>
    </source>
</evidence>
<dbReference type="EMBL" id="EF015608">
    <property type="protein sequence ID" value="ABK35677.1"/>
    <property type="molecule type" value="mRNA"/>
</dbReference>
<dbReference type="PIRSF" id="PIRSF005813">
    <property type="entry name" value="MSH2"/>
    <property type="match status" value="1"/>
</dbReference>
<dbReference type="InterPro" id="IPR027417">
    <property type="entry name" value="P-loop_NTPase"/>
</dbReference>
<dbReference type="SMR" id="A0MNQ6"/>
<evidence type="ECO:0000256" key="4">
    <source>
        <dbReference type="ARBA" id="ARBA00023125"/>
    </source>
</evidence>
<keyword evidence="5" id="KW-0227">DNA damage</keyword>
<dbReference type="AlphaFoldDB" id="A0MNQ6"/>
<keyword evidence="4" id="KW-0238">DNA-binding</keyword>
<evidence type="ECO:0000259" key="6">
    <source>
        <dbReference type="PROSITE" id="PS00486"/>
    </source>
</evidence>
<dbReference type="Pfam" id="PF05190">
    <property type="entry name" value="MutS_IV"/>
    <property type="match status" value="1"/>
</dbReference>
<dbReference type="Gene3D" id="3.40.50.300">
    <property type="entry name" value="P-loop containing nucleotide triphosphate hydrolases"/>
    <property type="match status" value="1"/>
</dbReference>
<dbReference type="InterPro" id="IPR045076">
    <property type="entry name" value="MutS"/>
</dbReference>
<evidence type="ECO:0000313" key="7">
    <source>
        <dbReference type="EMBL" id="ABK35677.1"/>
    </source>
</evidence>
<dbReference type="Pfam" id="PF00488">
    <property type="entry name" value="MutS_V"/>
    <property type="match status" value="1"/>
</dbReference>
<reference evidence="7" key="1">
    <citation type="submission" date="2006-09" db="EMBL/GenBank/DDBJ databases">
        <title>Localization of the PMS2 mismatch repair protein of Tetrahymena thermophila to the germline micronucleus.</title>
        <authorList>
            <person name="Cupples C.G."/>
            <person name="Bell D.C."/>
        </authorList>
    </citation>
    <scope>NUCLEOTIDE SEQUENCE</scope>
</reference>
<dbReference type="Gene3D" id="1.10.1420.10">
    <property type="match status" value="2"/>
</dbReference>
<dbReference type="GO" id="GO:0140664">
    <property type="term" value="F:ATP-dependent DNA damage sensor activity"/>
    <property type="evidence" value="ECO:0007669"/>
    <property type="project" value="InterPro"/>
</dbReference>
<gene>
    <name evidence="7" type="primary">MSH2</name>
</gene>
<dbReference type="InterPro" id="IPR007696">
    <property type="entry name" value="DNA_mismatch_repair_MutS_core"/>
</dbReference>
<dbReference type="GO" id="GO:0005524">
    <property type="term" value="F:ATP binding"/>
    <property type="evidence" value="ECO:0007669"/>
    <property type="project" value="UniProtKB-KW"/>
</dbReference>
<dbReference type="GO" id="GO:0032301">
    <property type="term" value="C:MutSalpha complex"/>
    <property type="evidence" value="ECO:0007669"/>
    <property type="project" value="TreeGrafter"/>
</dbReference>
<keyword evidence="3" id="KW-0067">ATP-binding</keyword>
<proteinExistence type="evidence at transcript level"/>
<feature type="domain" description="DNA mismatch repair proteins mutS family" evidence="6">
    <location>
        <begin position="624"/>
        <end position="640"/>
    </location>
</feature>
<dbReference type="InterPro" id="IPR011184">
    <property type="entry name" value="DNA_mismatch_repair_Msh2"/>
</dbReference>
<keyword evidence="2" id="KW-0547">Nucleotide-binding</keyword>
<name>A0MNQ6_TETTH</name>
<evidence type="ECO:0000256" key="5">
    <source>
        <dbReference type="ARBA" id="ARBA00023204"/>
    </source>
</evidence>
<dbReference type="Pfam" id="PF05192">
    <property type="entry name" value="MutS_III"/>
    <property type="match status" value="1"/>
</dbReference>
<dbReference type="GO" id="GO:0030983">
    <property type="term" value="F:mismatched DNA binding"/>
    <property type="evidence" value="ECO:0007669"/>
    <property type="project" value="InterPro"/>
</dbReference>
<dbReference type="PROSITE" id="PS00486">
    <property type="entry name" value="DNA_MISMATCH_REPAIR_2"/>
    <property type="match status" value="1"/>
</dbReference>
<dbReference type="SMART" id="SM00533">
    <property type="entry name" value="MUTSd"/>
    <property type="match status" value="1"/>
</dbReference>
<dbReference type="OMA" id="LVRFPQK"/>
<dbReference type="PANTHER" id="PTHR11361">
    <property type="entry name" value="DNA MISMATCH REPAIR PROTEIN MUTS FAMILY MEMBER"/>
    <property type="match status" value="1"/>
</dbReference>
<dbReference type="InterPro" id="IPR007861">
    <property type="entry name" value="DNA_mismatch_repair_MutS_clamp"/>
</dbReference>
<keyword evidence="5" id="KW-0234">DNA repair</keyword>
<organism evidence="7">
    <name type="scientific">Tetrahymena thermophila</name>
    <dbReference type="NCBI Taxonomy" id="5911"/>
    <lineage>
        <taxon>Eukaryota</taxon>
        <taxon>Sar</taxon>
        <taxon>Alveolata</taxon>
        <taxon>Ciliophora</taxon>
        <taxon>Intramacronucleata</taxon>
        <taxon>Oligohymenophorea</taxon>
        <taxon>Hymenostomatida</taxon>
        <taxon>Tetrahymenina</taxon>
        <taxon>Tetrahymenidae</taxon>
        <taxon>Tetrahymena</taxon>
    </lineage>
</organism>
<evidence type="ECO:0000256" key="3">
    <source>
        <dbReference type="ARBA" id="ARBA00022840"/>
    </source>
</evidence>
<dbReference type="PANTHER" id="PTHR11361:SF35">
    <property type="entry name" value="DNA MISMATCH REPAIR PROTEIN MSH2"/>
    <property type="match status" value="1"/>
</dbReference>
<dbReference type="SMART" id="SM00534">
    <property type="entry name" value="MUTSac"/>
    <property type="match status" value="1"/>
</dbReference>
<comment type="similarity">
    <text evidence="1">Belongs to the DNA mismatch repair MutS family.</text>
</comment>
<dbReference type="InterPro" id="IPR036678">
    <property type="entry name" value="MutS_con_dom_sf"/>
</dbReference>
<dbReference type="InterPro" id="IPR036187">
    <property type="entry name" value="DNA_mismatch_repair_MutS_sf"/>
</dbReference>
<dbReference type="SUPFAM" id="SSF48334">
    <property type="entry name" value="DNA repair protein MutS, domain III"/>
    <property type="match status" value="1"/>
</dbReference>
<protein>
    <submittedName>
        <fullName evidence="7">Putative mismatch repair protein</fullName>
    </submittedName>
</protein>
<dbReference type="GO" id="GO:0006312">
    <property type="term" value="P:mitotic recombination"/>
    <property type="evidence" value="ECO:0007669"/>
    <property type="project" value="TreeGrafter"/>
</dbReference>
<dbReference type="SUPFAM" id="SSF52540">
    <property type="entry name" value="P-loop containing nucleoside triphosphate hydrolases"/>
    <property type="match status" value="1"/>
</dbReference>
<dbReference type="GO" id="GO:0006298">
    <property type="term" value="P:mismatch repair"/>
    <property type="evidence" value="ECO:0007669"/>
    <property type="project" value="InterPro"/>
</dbReference>
<evidence type="ECO:0000256" key="2">
    <source>
        <dbReference type="ARBA" id="ARBA00022741"/>
    </source>
</evidence>
<dbReference type="Gene3D" id="3.30.420.110">
    <property type="entry name" value="MutS, connector domain"/>
    <property type="match status" value="1"/>
</dbReference>
<dbReference type="InterPro" id="IPR000432">
    <property type="entry name" value="DNA_mismatch_repair_MutS_C"/>
</dbReference>